<comment type="cofactor">
    <cofactor evidence="8">
        <name>tungstopterin</name>
        <dbReference type="ChEBI" id="CHEBI:30402"/>
    </cofactor>
</comment>
<dbReference type="Gene3D" id="1.10.569.10">
    <property type="entry name" value="Aldehyde Ferredoxin Oxidoreductase Protein, subunit A, domain 2"/>
    <property type="match status" value="1"/>
</dbReference>
<keyword evidence="12" id="KW-1185">Reference proteome</keyword>
<evidence type="ECO:0000256" key="7">
    <source>
        <dbReference type="ARBA" id="ARBA00023014"/>
    </source>
</evidence>
<dbReference type="InterPro" id="IPR036503">
    <property type="entry name" value="Ald_Fedxn_OxRdtase_N_sf"/>
</dbReference>
<dbReference type="InterPro" id="IPR051919">
    <property type="entry name" value="W-dependent_AOR"/>
</dbReference>
<organism evidence="11 12">
    <name type="scientific">Candidatus Bipolaricaulis anaerobius</name>
    <dbReference type="NCBI Taxonomy" id="2026885"/>
    <lineage>
        <taxon>Bacteria</taxon>
        <taxon>Candidatus Bipolaricaulota</taxon>
        <taxon>Candidatus Bipolaricaulia</taxon>
        <taxon>Candidatus Bipolaricaulales</taxon>
        <taxon>Candidatus Bipolaricaulaceae</taxon>
        <taxon>Candidatus Bipolaricaulis</taxon>
    </lineage>
</organism>
<dbReference type="AlphaFoldDB" id="A0A2X3L0S9"/>
<feature type="domain" description="Aldehyde ferredoxin oxidoreductase N-terminal" evidence="10">
    <location>
        <begin position="6"/>
        <end position="205"/>
    </location>
</feature>
<dbReference type="EC" id="1.2.7.5" evidence="11"/>
<dbReference type="PANTHER" id="PTHR30038:SF7">
    <property type="entry name" value="TUNGSTEN-CONTAINING GLYCERALDEHYDE-3-PHOSPHATE:FERREDOXIN OXIDOREDUCTASE"/>
    <property type="match status" value="1"/>
</dbReference>
<dbReference type="GO" id="GO:0051539">
    <property type="term" value="F:4 iron, 4 sulfur cluster binding"/>
    <property type="evidence" value="ECO:0007669"/>
    <property type="project" value="UniProtKB-KW"/>
</dbReference>
<proteinExistence type="inferred from homology"/>
<gene>
    <name evidence="11" type="primary">aor</name>
    <name evidence="11" type="ORF">BARAN1_0345</name>
</gene>
<keyword evidence="5 11" id="KW-0560">Oxidoreductase</keyword>
<dbReference type="RefSeq" id="WP_122030599.1">
    <property type="nucleotide sequence ID" value="NZ_LS483254.1"/>
</dbReference>
<evidence type="ECO:0000313" key="11">
    <source>
        <dbReference type="EMBL" id="SQD92370.1"/>
    </source>
</evidence>
<dbReference type="SUPFAM" id="SSF48310">
    <property type="entry name" value="Aldehyde ferredoxin oxidoreductase, C-terminal domains"/>
    <property type="match status" value="1"/>
</dbReference>
<dbReference type="KEGG" id="bana:BARAN1_0345"/>
<dbReference type="Pfam" id="PF02730">
    <property type="entry name" value="AFOR_N"/>
    <property type="match status" value="1"/>
</dbReference>
<accession>A0A2X3L0S9</accession>
<dbReference type="InterPro" id="IPR013985">
    <property type="entry name" value="Ald_Fedxn_OxRdtase_dom3"/>
</dbReference>
<keyword evidence="6" id="KW-0408">Iron</keyword>
<reference evidence="12" key="1">
    <citation type="submission" date="2018-05" db="EMBL/GenBank/DDBJ databases">
        <authorList>
            <person name="Hao L."/>
        </authorList>
    </citation>
    <scope>NUCLEOTIDE SEQUENCE [LARGE SCALE GENOMIC DNA]</scope>
</reference>
<feature type="compositionally biased region" description="Basic and acidic residues" evidence="9">
    <location>
        <begin position="547"/>
        <end position="561"/>
    </location>
</feature>
<dbReference type="OrthoDB" id="9763894at2"/>
<evidence type="ECO:0000256" key="8">
    <source>
        <dbReference type="ARBA" id="ARBA00049934"/>
    </source>
</evidence>
<evidence type="ECO:0000256" key="3">
    <source>
        <dbReference type="ARBA" id="ARBA00022485"/>
    </source>
</evidence>
<dbReference type="SMART" id="SM00790">
    <property type="entry name" value="AFOR_N"/>
    <property type="match status" value="1"/>
</dbReference>
<evidence type="ECO:0000256" key="5">
    <source>
        <dbReference type="ARBA" id="ARBA00023002"/>
    </source>
</evidence>
<sequence>MNGVYGRYLDVDLTQEALREREIPPRWYELHLGGRGIAARLLLDLVPPGTDALAPENAVIWATGPFQGTGLAGAGRHVVMAVSPKTGSIADSYVGGYVGHELGRSGYDGIIVRGQAREPVYLLLAAGRAELRAAADLWGRMTGDVDAILKGRHPGVHVAAIGPAGEKLATQACIIHDANRAAGRPGLGAVLGSKRLKAIAVQGHLEKPLADPAGFARAQAAFAHDLMDEGTQRFGELGTARGLAWLSAMGILPTRNFQEGTFDRAAEIGGERMAETILIGRETCAGCPVRCKRVVKTTFGGREVQPGYGGPEYETLAALGSLCLCADLAAIALSNQLCNAYGMDTISVGVAIATLMEASEKGLIAERIPWGDGGAIVAWVERIGRREGLGDAIAAGLDRWAREVGAGFAALVKGVEVPMHEPRGKVGLGLSYALSPRGATHMEGMHDTMLETDSPTPELGITERMDRFALRGKARVVATYEDLRSFVNSLVLCSFVTQDAGPRYNYPLIRELLRHATGIELGPEEMLTVGERNFALLRLYAGRAGHGPEEDRLPPRFHEPLPRGASAGRPMDPATFRAEVAAYYRRRGWTKDGLSAAKLRSLGLEDLAGT</sequence>
<dbReference type="InterPro" id="IPR001203">
    <property type="entry name" value="OxRdtase_Ald_Fedxn_C"/>
</dbReference>
<dbReference type="InterPro" id="IPR013984">
    <property type="entry name" value="Ald_Fedxn_OxRdtase_dom2"/>
</dbReference>
<evidence type="ECO:0000256" key="2">
    <source>
        <dbReference type="ARBA" id="ARBA00011032"/>
    </source>
</evidence>
<evidence type="ECO:0000313" key="12">
    <source>
        <dbReference type="Proteomes" id="UP000249818"/>
    </source>
</evidence>
<comment type="similarity">
    <text evidence="2">Belongs to the AOR/FOR family.</text>
</comment>
<name>A0A2X3L0S9_9BACT</name>
<evidence type="ECO:0000256" key="4">
    <source>
        <dbReference type="ARBA" id="ARBA00022723"/>
    </source>
</evidence>
<dbReference type="InterPro" id="IPR013983">
    <property type="entry name" value="Ald_Fedxn_OxRdtase_N"/>
</dbReference>
<comment type="cofactor">
    <cofactor evidence="1">
        <name>[4Fe-4S] cluster</name>
        <dbReference type="ChEBI" id="CHEBI:49883"/>
    </cofactor>
</comment>
<evidence type="ECO:0000259" key="10">
    <source>
        <dbReference type="SMART" id="SM00790"/>
    </source>
</evidence>
<dbReference type="InterPro" id="IPR036021">
    <property type="entry name" value="Tungsten_al_ferr_oxy-like_C"/>
</dbReference>
<dbReference type="GO" id="GO:0033726">
    <property type="term" value="F:aldehyde ferredoxin oxidoreductase activity"/>
    <property type="evidence" value="ECO:0007669"/>
    <property type="project" value="UniProtKB-EC"/>
</dbReference>
<evidence type="ECO:0000256" key="9">
    <source>
        <dbReference type="SAM" id="MobiDB-lite"/>
    </source>
</evidence>
<keyword evidence="7" id="KW-0411">Iron-sulfur</keyword>
<dbReference type="Gene3D" id="3.60.9.10">
    <property type="entry name" value="Aldehyde ferredoxin oxidoreductase, N-terminal domain"/>
    <property type="match status" value="1"/>
</dbReference>
<dbReference type="Pfam" id="PF01314">
    <property type="entry name" value="AFOR_C"/>
    <property type="match status" value="1"/>
</dbReference>
<dbReference type="GO" id="GO:0046872">
    <property type="term" value="F:metal ion binding"/>
    <property type="evidence" value="ECO:0007669"/>
    <property type="project" value="UniProtKB-KW"/>
</dbReference>
<dbReference type="Gene3D" id="1.10.599.10">
    <property type="entry name" value="Aldehyde Ferredoxin Oxidoreductase Protein, subunit A, domain 3"/>
    <property type="match status" value="1"/>
</dbReference>
<dbReference type="PANTHER" id="PTHR30038">
    <property type="entry name" value="ALDEHYDE FERREDOXIN OXIDOREDUCTASE"/>
    <property type="match status" value="1"/>
</dbReference>
<evidence type="ECO:0000256" key="6">
    <source>
        <dbReference type="ARBA" id="ARBA00023004"/>
    </source>
</evidence>
<keyword evidence="4" id="KW-0479">Metal-binding</keyword>
<evidence type="ECO:0000256" key="1">
    <source>
        <dbReference type="ARBA" id="ARBA00001966"/>
    </source>
</evidence>
<dbReference type="SUPFAM" id="SSF56228">
    <property type="entry name" value="Aldehyde ferredoxin oxidoreductase, N-terminal domain"/>
    <property type="match status" value="1"/>
</dbReference>
<feature type="region of interest" description="Disordered" evidence="9">
    <location>
        <begin position="547"/>
        <end position="570"/>
    </location>
</feature>
<dbReference type="Proteomes" id="UP000249818">
    <property type="component" value="Chromosome BARAN1"/>
</dbReference>
<dbReference type="EMBL" id="LS483254">
    <property type="protein sequence ID" value="SQD92370.1"/>
    <property type="molecule type" value="Genomic_DNA"/>
</dbReference>
<protein>
    <submittedName>
        <fullName evidence="11">Aldehyde:ferredoxin oxidoreductase</fullName>
        <ecNumber evidence="11">1.2.7.5</ecNumber>
    </submittedName>
</protein>
<dbReference type="GO" id="GO:0009055">
    <property type="term" value="F:electron transfer activity"/>
    <property type="evidence" value="ECO:0007669"/>
    <property type="project" value="InterPro"/>
</dbReference>
<keyword evidence="3" id="KW-0004">4Fe-4S</keyword>